<evidence type="ECO:0000256" key="9">
    <source>
        <dbReference type="ARBA" id="ARBA00023136"/>
    </source>
</evidence>
<keyword evidence="7" id="KW-0653">Protein transport</keyword>
<feature type="region of interest" description="Disordered" evidence="10">
    <location>
        <begin position="63"/>
        <end position="137"/>
    </location>
</feature>
<feature type="domain" description="TonB C-terminal" evidence="11">
    <location>
        <begin position="159"/>
        <end position="253"/>
    </location>
</feature>
<evidence type="ECO:0000259" key="11">
    <source>
        <dbReference type="PROSITE" id="PS52015"/>
    </source>
</evidence>
<gene>
    <name evidence="12" type="ORF">ACFO0R_17510</name>
</gene>
<dbReference type="Gene3D" id="3.30.1150.10">
    <property type="match status" value="1"/>
</dbReference>
<comment type="similarity">
    <text evidence="2">Belongs to the TonB family.</text>
</comment>
<dbReference type="InterPro" id="IPR006260">
    <property type="entry name" value="TonB/TolA_C"/>
</dbReference>
<sequence length="253" mass="26554">MAAALERPPLPLASWGNASLLVLGAPLLALRLYLSVAEPAPAPAAPTAVMQLWAAEVSAAPSNRPLPSGARQSLAAAASRPKAARRPEPLPKLAEADAPRLLAARQSRDRLADKAEERDSEQASPSAAASSSAAPRADAGEVAAAPFNSEGAARALKLSWEGRVQSHLARFRRYPEDASRRRRDGVVRMSFVVDADGRVLSSQQLAGSGTASLDREAAAMLQRAQPLPAPPADLLKGGRVSVSLPMRFELNES</sequence>
<feature type="compositionally biased region" description="Basic and acidic residues" evidence="10">
    <location>
        <begin position="85"/>
        <end position="98"/>
    </location>
</feature>
<dbReference type="InterPro" id="IPR037682">
    <property type="entry name" value="TonB_C"/>
</dbReference>
<dbReference type="NCBIfam" id="TIGR01352">
    <property type="entry name" value="tonB_Cterm"/>
    <property type="match status" value="1"/>
</dbReference>
<evidence type="ECO:0000256" key="10">
    <source>
        <dbReference type="SAM" id="MobiDB-lite"/>
    </source>
</evidence>
<keyword evidence="9" id="KW-0472">Membrane</keyword>
<dbReference type="RefSeq" id="WP_378124777.1">
    <property type="nucleotide sequence ID" value="NZ_JBHSEK010000013.1"/>
</dbReference>
<name>A0ABV8ZVT7_9NEIS</name>
<evidence type="ECO:0000313" key="12">
    <source>
        <dbReference type="EMBL" id="MFC4491410.1"/>
    </source>
</evidence>
<dbReference type="Proteomes" id="UP001595999">
    <property type="component" value="Unassembled WGS sequence"/>
</dbReference>
<dbReference type="PANTHER" id="PTHR33446:SF2">
    <property type="entry name" value="PROTEIN TONB"/>
    <property type="match status" value="1"/>
</dbReference>
<organism evidence="12 13">
    <name type="scientific">Chromobacterium aquaticum</name>
    <dbReference type="NCBI Taxonomy" id="467180"/>
    <lineage>
        <taxon>Bacteria</taxon>
        <taxon>Pseudomonadati</taxon>
        <taxon>Pseudomonadota</taxon>
        <taxon>Betaproteobacteria</taxon>
        <taxon>Neisseriales</taxon>
        <taxon>Chromobacteriaceae</taxon>
        <taxon>Chromobacterium</taxon>
    </lineage>
</organism>
<dbReference type="Pfam" id="PF03544">
    <property type="entry name" value="TonB_C"/>
    <property type="match status" value="1"/>
</dbReference>
<feature type="compositionally biased region" description="Low complexity" evidence="10">
    <location>
        <begin position="123"/>
        <end position="137"/>
    </location>
</feature>
<evidence type="ECO:0000256" key="6">
    <source>
        <dbReference type="ARBA" id="ARBA00022692"/>
    </source>
</evidence>
<evidence type="ECO:0000256" key="2">
    <source>
        <dbReference type="ARBA" id="ARBA00006555"/>
    </source>
</evidence>
<feature type="compositionally biased region" description="Basic and acidic residues" evidence="10">
    <location>
        <begin position="106"/>
        <end position="121"/>
    </location>
</feature>
<dbReference type="InterPro" id="IPR051045">
    <property type="entry name" value="TonB-dependent_transducer"/>
</dbReference>
<evidence type="ECO:0000313" key="13">
    <source>
        <dbReference type="Proteomes" id="UP001595999"/>
    </source>
</evidence>
<keyword evidence="4" id="KW-1003">Cell membrane</keyword>
<keyword evidence="6" id="KW-0812">Transmembrane</keyword>
<dbReference type="PROSITE" id="PS52015">
    <property type="entry name" value="TONB_CTD"/>
    <property type="match status" value="1"/>
</dbReference>
<keyword evidence="5" id="KW-0997">Cell inner membrane</keyword>
<protein>
    <submittedName>
        <fullName evidence="12">Energy transducer TonB</fullName>
    </submittedName>
</protein>
<keyword evidence="3" id="KW-0813">Transport</keyword>
<evidence type="ECO:0000256" key="4">
    <source>
        <dbReference type="ARBA" id="ARBA00022475"/>
    </source>
</evidence>
<evidence type="ECO:0000256" key="3">
    <source>
        <dbReference type="ARBA" id="ARBA00022448"/>
    </source>
</evidence>
<dbReference type="EMBL" id="JBHSEK010000013">
    <property type="protein sequence ID" value="MFC4491410.1"/>
    <property type="molecule type" value="Genomic_DNA"/>
</dbReference>
<dbReference type="SUPFAM" id="SSF74653">
    <property type="entry name" value="TolA/TonB C-terminal domain"/>
    <property type="match status" value="1"/>
</dbReference>
<evidence type="ECO:0000256" key="7">
    <source>
        <dbReference type="ARBA" id="ARBA00022927"/>
    </source>
</evidence>
<accession>A0ABV8ZVT7</accession>
<evidence type="ECO:0000256" key="1">
    <source>
        <dbReference type="ARBA" id="ARBA00004383"/>
    </source>
</evidence>
<comment type="subcellular location">
    <subcellularLocation>
        <location evidence="1">Cell inner membrane</location>
        <topology evidence="1">Single-pass membrane protein</topology>
        <orientation evidence="1">Periplasmic side</orientation>
    </subcellularLocation>
</comment>
<reference evidence="13" key="1">
    <citation type="journal article" date="2019" name="Int. J. Syst. Evol. Microbiol.">
        <title>The Global Catalogue of Microorganisms (GCM) 10K type strain sequencing project: providing services to taxonomists for standard genome sequencing and annotation.</title>
        <authorList>
            <consortium name="The Broad Institute Genomics Platform"/>
            <consortium name="The Broad Institute Genome Sequencing Center for Infectious Disease"/>
            <person name="Wu L."/>
            <person name="Ma J."/>
        </authorList>
    </citation>
    <scope>NUCLEOTIDE SEQUENCE [LARGE SCALE GENOMIC DNA]</scope>
    <source>
        <strain evidence="13">CGMCC 4.7608</strain>
    </source>
</reference>
<proteinExistence type="inferred from homology"/>
<evidence type="ECO:0000256" key="5">
    <source>
        <dbReference type="ARBA" id="ARBA00022519"/>
    </source>
</evidence>
<keyword evidence="8" id="KW-1133">Transmembrane helix</keyword>
<comment type="caution">
    <text evidence="12">The sequence shown here is derived from an EMBL/GenBank/DDBJ whole genome shotgun (WGS) entry which is preliminary data.</text>
</comment>
<evidence type="ECO:0000256" key="8">
    <source>
        <dbReference type="ARBA" id="ARBA00022989"/>
    </source>
</evidence>
<dbReference type="PANTHER" id="PTHR33446">
    <property type="entry name" value="PROTEIN TONB-RELATED"/>
    <property type="match status" value="1"/>
</dbReference>
<keyword evidence="13" id="KW-1185">Reference proteome</keyword>